<sequence length="250" mass="27453">MQVLPGAEPFEHDGSDIGVLVCHGFTGSPQSMRPLAQRCADEGFTVRLPRLPGHGTTWQELGRTGWQDWWQAVDAAYRELAARTEHVVAVGMSMGGTLATLVAETHGRGVDGLVLINPAFEMKDLRLKALPLLQHVVPSIAALGGDIKKPGVQELAYERTPLKALQSQRQMWAQVTRDLPQVTQPVLLLHSPEDHIVPPECSELFMARASSADKTEILLTESYHVATLDNDAPLIEDETVKFIRRVTQAS</sequence>
<accession>A0A849AHH1</accession>
<keyword evidence="4" id="KW-0378">Hydrolase</keyword>
<gene>
    <name evidence="4" type="ORF">HJ588_11205</name>
</gene>
<reference evidence="4 5" key="1">
    <citation type="submission" date="2020-05" db="EMBL/GenBank/DDBJ databases">
        <title>Flexivirga sp. ID2601S isolated from air conditioner.</title>
        <authorList>
            <person name="Kim D.H."/>
        </authorList>
    </citation>
    <scope>NUCLEOTIDE SEQUENCE [LARGE SCALE GENOMIC DNA]</scope>
    <source>
        <strain evidence="4 5">ID2601S</strain>
    </source>
</reference>
<dbReference type="AlphaFoldDB" id="A0A849AHH1"/>
<dbReference type="InterPro" id="IPR051044">
    <property type="entry name" value="MAG_DAG_Lipase"/>
</dbReference>
<evidence type="ECO:0000259" key="3">
    <source>
        <dbReference type="Pfam" id="PF12146"/>
    </source>
</evidence>
<proteinExistence type="predicted"/>
<comment type="caution">
    <text evidence="4">The sequence shown here is derived from an EMBL/GenBank/DDBJ whole genome shotgun (WGS) entry which is preliminary data.</text>
</comment>
<dbReference type="SUPFAM" id="SSF53474">
    <property type="entry name" value="alpha/beta-Hydrolases"/>
    <property type="match status" value="1"/>
</dbReference>
<dbReference type="Gene3D" id="3.40.50.1820">
    <property type="entry name" value="alpha/beta hydrolase"/>
    <property type="match status" value="1"/>
</dbReference>
<evidence type="ECO:0000256" key="2">
    <source>
        <dbReference type="PIRSR" id="PIRSR017388-2"/>
    </source>
</evidence>
<name>A0A849AHH1_9MICO</name>
<dbReference type="InterPro" id="IPR012354">
    <property type="entry name" value="Esterase_lipase"/>
</dbReference>
<feature type="active site" description="Charge relay system" evidence="1">
    <location>
        <position position="224"/>
    </location>
</feature>
<dbReference type="PANTHER" id="PTHR11614">
    <property type="entry name" value="PHOSPHOLIPASE-RELATED"/>
    <property type="match status" value="1"/>
</dbReference>
<organism evidence="4 5">
    <name type="scientific">Flexivirga aerilata</name>
    <dbReference type="NCBI Taxonomy" id="1656889"/>
    <lineage>
        <taxon>Bacteria</taxon>
        <taxon>Bacillati</taxon>
        <taxon>Actinomycetota</taxon>
        <taxon>Actinomycetes</taxon>
        <taxon>Micrococcales</taxon>
        <taxon>Dermacoccaceae</taxon>
        <taxon>Flexivirga</taxon>
    </lineage>
</organism>
<dbReference type="GO" id="GO:0052689">
    <property type="term" value="F:carboxylic ester hydrolase activity"/>
    <property type="evidence" value="ECO:0007669"/>
    <property type="project" value="InterPro"/>
</dbReference>
<dbReference type="Proteomes" id="UP000557772">
    <property type="component" value="Unassembled WGS sequence"/>
</dbReference>
<feature type="binding site" evidence="2">
    <location>
        <position position="94"/>
    </location>
    <ligand>
        <name>substrate</name>
    </ligand>
</feature>
<dbReference type="InterPro" id="IPR022742">
    <property type="entry name" value="Hydrolase_4"/>
</dbReference>
<evidence type="ECO:0000313" key="4">
    <source>
        <dbReference type="EMBL" id="NNG39839.1"/>
    </source>
</evidence>
<feature type="domain" description="Serine aminopeptidase S33" evidence="3">
    <location>
        <begin position="19"/>
        <end position="229"/>
    </location>
</feature>
<dbReference type="InterPro" id="IPR029058">
    <property type="entry name" value="AB_hydrolase_fold"/>
</dbReference>
<feature type="active site" description="Nucleophile" evidence="1">
    <location>
        <position position="93"/>
    </location>
</feature>
<feature type="active site" description="Charge relay system" evidence="1">
    <location>
        <position position="194"/>
    </location>
</feature>
<feature type="binding site" evidence="2">
    <location>
        <position position="25"/>
    </location>
    <ligand>
        <name>substrate</name>
    </ligand>
</feature>
<evidence type="ECO:0000313" key="5">
    <source>
        <dbReference type="Proteomes" id="UP000557772"/>
    </source>
</evidence>
<dbReference type="PIRSF" id="PIRSF017388">
    <property type="entry name" value="Esterase_lipase"/>
    <property type="match status" value="1"/>
</dbReference>
<dbReference type="Pfam" id="PF12146">
    <property type="entry name" value="Hydrolase_4"/>
    <property type="match status" value="1"/>
</dbReference>
<protein>
    <submittedName>
        <fullName evidence="4">Alpha/beta fold hydrolase</fullName>
    </submittedName>
</protein>
<evidence type="ECO:0000256" key="1">
    <source>
        <dbReference type="PIRSR" id="PIRSR017388-1"/>
    </source>
</evidence>
<keyword evidence="5" id="KW-1185">Reference proteome</keyword>
<dbReference type="EMBL" id="JABENB010000001">
    <property type="protein sequence ID" value="NNG39839.1"/>
    <property type="molecule type" value="Genomic_DNA"/>
</dbReference>